<feature type="transmembrane region" description="Helical" evidence="10">
    <location>
        <begin position="450"/>
        <end position="473"/>
    </location>
</feature>
<keyword evidence="2" id="KW-1003">Cell membrane</keyword>
<feature type="transmembrane region" description="Helical" evidence="10">
    <location>
        <begin position="1011"/>
        <end position="1033"/>
    </location>
</feature>
<keyword evidence="4 10" id="KW-0812">Transmembrane</keyword>
<dbReference type="GO" id="GO:0005886">
    <property type="term" value="C:plasma membrane"/>
    <property type="evidence" value="ECO:0007669"/>
    <property type="project" value="UniProtKB-SubCell"/>
</dbReference>
<gene>
    <name evidence="11" type="ORF">E2986_13967</name>
</gene>
<dbReference type="GO" id="GO:0007165">
    <property type="term" value="P:signal transduction"/>
    <property type="evidence" value="ECO:0007669"/>
    <property type="project" value="UniProtKB-KW"/>
</dbReference>
<keyword evidence="9" id="KW-0807">Transducer</keyword>
<feature type="transmembrane region" description="Helical" evidence="10">
    <location>
        <begin position="659"/>
        <end position="683"/>
    </location>
</feature>
<evidence type="ECO:0000256" key="8">
    <source>
        <dbReference type="ARBA" id="ARBA00023170"/>
    </source>
</evidence>
<comment type="caution">
    <text evidence="11">The sequence shown here is derived from an EMBL/GenBank/DDBJ whole genome shotgun (WGS) entry which is preliminary data.</text>
</comment>
<feature type="transmembrane region" description="Helical" evidence="10">
    <location>
        <begin position="119"/>
        <end position="150"/>
    </location>
</feature>
<protein>
    <recommendedName>
        <fullName evidence="13">Odorant receptor</fullName>
    </recommendedName>
</protein>
<dbReference type="AlphaFoldDB" id="A0A833SC82"/>
<evidence type="ECO:0000256" key="2">
    <source>
        <dbReference type="ARBA" id="ARBA00022475"/>
    </source>
</evidence>
<dbReference type="GO" id="GO:0004984">
    <property type="term" value="F:olfactory receptor activity"/>
    <property type="evidence" value="ECO:0007669"/>
    <property type="project" value="InterPro"/>
</dbReference>
<feature type="transmembrane region" description="Helical" evidence="10">
    <location>
        <begin position="305"/>
        <end position="323"/>
    </location>
</feature>
<proteinExistence type="predicted"/>
<reference evidence="11" key="1">
    <citation type="submission" date="2019-11" db="EMBL/GenBank/DDBJ databases">
        <title>The nuclear and mitochondrial genomes of Frieseomelitta varia - a highly eusocial stingless bee (Meliponini) with a permanently sterile worker caste.</title>
        <authorList>
            <person name="Freitas F.C.P."/>
            <person name="Lourenco A.P."/>
            <person name="Nunes F.M.F."/>
            <person name="Paschoal A.R."/>
            <person name="Abreu F.C.P."/>
            <person name="Barbin F.O."/>
            <person name="Bataglia L."/>
            <person name="Cardoso-Junior C.A.M."/>
            <person name="Cervoni M.S."/>
            <person name="Silva S.R."/>
            <person name="Dalarmi F."/>
            <person name="Del Lama M.A."/>
            <person name="Depintor T.S."/>
            <person name="Ferreira K.M."/>
            <person name="Goria P.S."/>
            <person name="Jaskot M.C."/>
            <person name="Lago D.C."/>
            <person name="Luna-Lucena D."/>
            <person name="Moda L.M."/>
            <person name="Nascimento L."/>
            <person name="Pedrino M."/>
            <person name="Rabico F.O."/>
            <person name="Sanches F.C."/>
            <person name="Santos D.E."/>
            <person name="Santos C.G."/>
            <person name="Vieira J."/>
            <person name="Lopes T.F."/>
            <person name="Barchuk A.R."/>
            <person name="Hartfelder K."/>
            <person name="Simoes Z.L.P."/>
            <person name="Bitondi M.M.G."/>
            <person name="Pinheiro D.G."/>
        </authorList>
    </citation>
    <scope>NUCLEOTIDE SEQUENCE</scope>
    <source>
        <strain evidence="11">USP_RPSP 00005682</strain>
        <tissue evidence="11">Whole individual</tissue>
    </source>
</reference>
<keyword evidence="5" id="KW-0552">Olfaction</keyword>
<evidence type="ECO:0000256" key="1">
    <source>
        <dbReference type="ARBA" id="ARBA00004651"/>
    </source>
</evidence>
<evidence type="ECO:0000256" key="7">
    <source>
        <dbReference type="ARBA" id="ARBA00023136"/>
    </source>
</evidence>
<feature type="transmembrane region" description="Helical" evidence="10">
    <location>
        <begin position="485"/>
        <end position="502"/>
    </location>
</feature>
<evidence type="ECO:0000256" key="4">
    <source>
        <dbReference type="ARBA" id="ARBA00022692"/>
    </source>
</evidence>
<dbReference type="Proteomes" id="UP000655588">
    <property type="component" value="Unassembled WGS sequence"/>
</dbReference>
<keyword evidence="12" id="KW-1185">Reference proteome</keyword>
<evidence type="ECO:0000256" key="6">
    <source>
        <dbReference type="ARBA" id="ARBA00022989"/>
    </source>
</evidence>
<dbReference type="Pfam" id="PF02949">
    <property type="entry name" value="7tm_6"/>
    <property type="match status" value="3"/>
</dbReference>
<evidence type="ECO:0008006" key="13">
    <source>
        <dbReference type="Google" id="ProtNLM"/>
    </source>
</evidence>
<evidence type="ECO:0000256" key="3">
    <source>
        <dbReference type="ARBA" id="ARBA00022606"/>
    </source>
</evidence>
<dbReference type="PANTHER" id="PTHR21137:SF35">
    <property type="entry name" value="ODORANT RECEPTOR 19A-RELATED"/>
    <property type="match status" value="1"/>
</dbReference>
<evidence type="ECO:0000256" key="5">
    <source>
        <dbReference type="ARBA" id="ARBA00022725"/>
    </source>
</evidence>
<evidence type="ECO:0000256" key="9">
    <source>
        <dbReference type="ARBA" id="ARBA00023224"/>
    </source>
</evidence>
<keyword evidence="7 10" id="KW-0472">Membrane</keyword>
<dbReference type="PANTHER" id="PTHR21137">
    <property type="entry name" value="ODORANT RECEPTOR"/>
    <property type="match status" value="1"/>
</dbReference>
<feature type="transmembrane region" description="Helical" evidence="10">
    <location>
        <begin position="868"/>
        <end position="887"/>
    </location>
</feature>
<feature type="transmembrane region" description="Helical" evidence="10">
    <location>
        <begin position="621"/>
        <end position="639"/>
    </location>
</feature>
<feature type="transmembrane region" description="Helical" evidence="10">
    <location>
        <begin position="371"/>
        <end position="401"/>
    </location>
</feature>
<feature type="transmembrane region" description="Helical" evidence="10">
    <location>
        <begin position="25"/>
        <end position="52"/>
    </location>
</feature>
<dbReference type="InterPro" id="IPR004117">
    <property type="entry name" value="7tm6_olfct_rcpt"/>
</dbReference>
<dbReference type="GO" id="GO:0005549">
    <property type="term" value="F:odorant binding"/>
    <property type="evidence" value="ECO:0007669"/>
    <property type="project" value="InterPro"/>
</dbReference>
<feature type="transmembrane region" description="Helical" evidence="10">
    <location>
        <begin position="976"/>
        <end position="999"/>
    </location>
</feature>
<keyword evidence="6 10" id="KW-1133">Transmembrane helix</keyword>
<evidence type="ECO:0000256" key="10">
    <source>
        <dbReference type="SAM" id="Phobius"/>
    </source>
</evidence>
<evidence type="ECO:0000313" key="11">
    <source>
        <dbReference type="EMBL" id="KAF3426622.1"/>
    </source>
</evidence>
<comment type="subcellular location">
    <subcellularLocation>
        <location evidence="1">Cell membrane</location>
        <topology evidence="1">Multi-pass membrane protein</topology>
    </subcellularLocation>
</comment>
<feature type="transmembrane region" description="Helical" evidence="10">
    <location>
        <begin position="1075"/>
        <end position="1095"/>
    </location>
</feature>
<name>A0A833SC82_9HYME</name>
<dbReference type="EMBL" id="WNWW01000307">
    <property type="protein sequence ID" value="KAF3426622.1"/>
    <property type="molecule type" value="Genomic_DNA"/>
</dbReference>
<keyword evidence="8" id="KW-0675">Receptor</keyword>
<feature type="transmembrane region" description="Helical" evidence="10">
    <location>
        <begin position="893"/>
        <end position="913"/>
    </location>
</feature>
<keyword evidence="3" id="KW-0716">Sensory transduction</keyword>
<accession>A0A833SC82</accession>
<sequence length="1103" mass="129235">MNLIRDLDISKYKPQYISGMKNKHLAFLQILSLYHVGVCYLCFDNILCIINLHTAGQFRILQYRFANMCNTNDLEKFHEVSEKSSYSMYKYRRLKTYIQQHQMLIGYCKSLEHVFNLIVFWQVSLFSLLICLDGYLALTVSIICHIINATFHKSGIPFTRRLVFTIHMMGSIYQLLMFTYSCDTLIRDSSNVGIAVYGSLWSLLPMDKYGKMLRRDMILVILRSKTPCCLTASGFFIVSLETYTKEATYTASTAIPLLIATVKAITFTVRKPEITWLLERSQKYFWCKKYNAFEKRIMDKLNKKSMLYMGSYTFFIYGTAVVYTQTLEKLGRTEFSLSISDCSKYPQLGHRITKLYSEWRYPGSLLFEKNAYFALQVMSALHSGICFCCFDNLLCVLTLHVGGQFKILQNRLETIFGNFSERKSFETYEEFKECIIYHHLLITYVEKLECVFCFPLMFQLLMSSIVLCLSGFQLTMASEELVKKYLFLSYAISGIVQVYMITRICDDIMEESSSVGNAIYSCSWERTSYIMFSKLRKDMIIVMIRTKYPCYLTAAKFFPISLKSFTNTRLTLKTTYTFFVTSTGDEHNCILFYPTSNNGWFLLKLSGIWMTMNNTEERRRIFAMVYTLVIHIFGLYLNLGDVYYSWNNLGVSMKTNHFYKLIHCTFLICNTLCIILAMFKVLVLNIRRTEFKDLVLFAQQNFWHFKYNHREKILFMKCRKFCKLWTITACSVTQAALAFYLITPICESIFHYLSANIGKNKSDRILPFKMWINFPLSVTPYYEIMFAIQVIVVEQIGVSYLCNDNFLCILNMHVIYQFRMLQNRLLNLWKIIDKQTNKADCTERCYTALKKCIRKHQSLIEFCDKLEYVYTLPIFGHMVVFSLLMCFDTYEILLYYAALYNIIIELFNIMYIGKRIHRDTTHFRFPYDRCHCLMEESVNISLATYSGWWTILPMTKTGRMIRKDINIIMMKSIRPCYLSAAGFFPVSLETSTANIGLWVDDNHAKEPQMKLILIYTDVLYTLTNTLSVIIILMKVSIIVMHKKEFINLIVYMQENFWNVKYDIHEKEILDNCKKICAFFVSSVTAIGICAIIAYLSTPFTGRL</sequence>
<feature type="transmembrane region" description="Helical" evidence="10">
    <location>
        <begin position="162"/>
        <end position="180"/>
    </location>
</feature>
<evidence type="ECO:0000313" key="12">
    <source>
        <dbReference type="Proteomes" id="UP000655588"/>
    </source>
</evidence>
<organism evidence="11 12">
    <name type="scientific">Frieseomelitta varia</name>
    <dbReference type="NCBI Taxonomy" id="561572"/>
    <lineage>
        <taxon>Eukaryota</taxon>
        <taxon>Metazoa</taxon>
        <taxon>Ecdysozoa</taxon>
        <taxon>Arthropoda</taxon>
        <taxon>Hexapoda</taxon>
        <taxon>Insecta</taxon>
        <taxon>Pterygota</taxon>
        <taxon>Neoptera</taxon>
        <taxon>Endopterygota</taxon>
        <taxon>Hymenoptera</taxon>
        <taxon>Apocrita</taxon>
        <taxon>Aculeata</taxon>
        <taxon>Apoidea</taxon>
        <taxon>Anthophila</taxon>
        <taxon>Apidae</taxon>
        <taxon>Frieseomelitta</taxon>
    </lineage>
</organism>